<evidence type="ECO:0000256" key="1">
    <source>
        <dbReference type="SAM" id="MobiDB-lite"/>
    </source>
</evidence>
<dbReference type="AlphaFoldDB" id="A0A061RCG3"/>
<proteinExistence type="predicted"/>
<gene>
    <name evidence="2" type="ORF">TSPGSL018_8926</name>
</gene>
<sequence length="121" mass="12511">MAPGEGDHGDRISGCLPPAVVDLHGAVLQGGGRPGLQGDPNHTQVHPEEVKAAQPKGAACFHQRQGHTQWAAPLHAGNESQQQRTPGATRQGGIDGAATSQRHDTLEEKLAGAEPQVAAAR</sequence>
<reference evidence="2" key="1">
    <citation type="submission" date="2014-05" db="EMBL/GenBank/DDBJ databases">
        <title>The transcriptome of the halophilic microalga Tetraselmis sp. GSL018 isolated from the Great Salt Lake, Utah.</title>
        <authorList>
            <person name="Jinkerson R.E."/>
            <person name="D'Adamo S."/>
            <person name="Posewitz M.C."/>
        </authorList>
    </citation>
    <scope>NUCLEOTIDE SEQUENCE</scope>
    <source>
        <strain evidence="2">GSL018</strain>
    </source>
</reference>
<evidence type="ECO:0000313" key="2">
    <source>
        <dbReference type="EMBL" id="JAC68360.1"/>
    </source>
</evidence>
<feature type="compositionally biased region" description="Basic and acidic residues" evidence="1">
    <location>
        <begin position="101"/>
        <end position="111"/>
    </location>
</feature>
<dbReference type="EMBL" id="GBEZ01018037">
    <property type="protein sequence ID" value="JAC68360.1"/>
    <property type="molecule type" value="Transcribed_RNA"/>
</dbReference>
<feature type="region of interest" description="Disordered" evidence="1">
    <location>
        <begin position="26"/>
        <end position="121"/>
    </location>
</feature>
<accession>A0A061RCG3</accession>
<protein>
    <submittedName>
        <fullName evidence="2">Uncharacterized protein</fullName>
    </submittedName>
</protein>
<organism evidence="2">
    <name type="scientific">Tetraselmis sp. GSL018</name>
    <dbReference type="NCBI Taxonomy" id="582737"/>
    <lineage>
        <taxon>Eukaryota</taxon>
        <taxon>Viridiplantae</taxon>
        <taxon>Chlorophyta</taxon>
        <taxon>core chlorophytes</taxon>
        <taxon>Chlorodendrophyceae</taxon>
        <taxon>Chlorodendrales</taxon>
        <taxon>Chlorodendraceae</taxon>
        <taxon>Tetraselmis</taxon>
    </lineage>
</organism>
<feature type="compositionally biased region" description="Polar residues" evidence="1">
    <location>
        <begin position="78"/>
        <end position="88"/>
    </location>
</feature>
<name>A0A061RCG3_9CHLO</name>